<evidence type="ECO:0000259" key="5">
    <source>
        <dbReference type="PROSITE" id="PS51194"/>
    </source>
</evidence>
<dbReference type="GO" id="GO:0006310">
    <property type="term" value="P:DNA recombination"/>
    <property type="evidence" value="ECO:0007669"/>
    <property type="project" value="TreeGrafter"/>
</dbReference>
<dbReference type="InterPro" id="IPR011545">
    <property type="entry name" value="DEAD/DEAH_box_helicase_dom"/>
</dbReference>
<dbReference type="RefSeq" id="WP_091232487.1">
    <property type="nucleotide sequence ID" value="NZ_FNBG01000019.1"/>
</dbReference>
<evidence type="ECO:0000259" key="4">
    <source>
        <dbReference type="PROSITE" id="PS51192"/>
    </source>
</evidence>
<accession>A0A1G7PLJ6</accession>
<keyword evidence="7" id="KW-1185">Reference proteome</keyword>
<protein>
    <submittedName>
        <fullName evidence="6">Superfamily II DNA/RNA helicase required for DNA uptake (Late competence protein)</fullName>
    </submittedName>
</protein>
<evidence type="ECO:0000256" key="3">
    <source>
        <dbReference type="ARBA" id="ARBA00023125"/>
    </source>
</evidence>
<keyword evidence="6" id="KW-0378">Hydrolase</keyword>
<dbReference type="Proteomes" id="UP000198972">
    <property type="component" value="Unassembled WGS sequence"/>
</dbReference>
<keyword evidence="2" id="KW-0067">ATP-binding</keyword>
<keyword evidence="6" id="KW-0347">Helicase</keyword>
<dbReference type="Gene3D" id="3.40.50.300">
    <property type="entry name" value="P-loop containing nucleotide triphosphate hydrolases"/>
    <property type="match status" value="2"/>
</dbReference>
<dbReference type="InterPro" id="IPR014001">
    <property type="entry name" value="Helicase_ATP-bd"/>
</dbReference>
<reference evidence="6 7" key="1">
    <citation type="submission" date="2016-10" db="EMBL/GenBank/DDBJ databases">
        <authorList>
            <person name="de Groot N.N."/>
        </authorList>
    </citation>
    <scope>NUCLEOTIDE SEQUENCE [LARGE SCALE GENOMIC DNA]</scope>
    <source>
        <strain evidence="6 7">DSM 28129</strain>
    </source>
</reference>
<organism evidence="6 7">
    <name type="scientific">Fontibacillus panacisegetis</name>
    <dbReference type="NCBI Taxonomy" id="670482"/>
    <lineage>
        <taxon>Bacteria</taxon>
        <taxon>Bacillati</taxon>
        <taxon>Bacillota</taxon>
        <taxon>Bacilli</taxon>
        <taxon>Bacillales</taxon>
        <taxon>Paenibacillaceae</taxon>
        <taxon>Fontibacillus</taxon>
    </lineage>
</organism>
<gene>
    <name evidence="6" type="ORF">SAMN04488542_11916</name>
</gene>
<dbReference type="PROSITE" id="PS51192">
    <property type="entry name" value="HELICASE_ATP_BIND_1"/>
    <property type="match status" value="1"/>
</dbReference>
<evidence type="ECO:0000256" key="1">
    <source>
        <dbReference type="ARBA" id="ARBA00022741"/>
    </source>
</evidence>
<keyword evidence="3" id="KW-0238">DNA-binding</keyword>
<evidence type="ECO:0000313" key="7">
    <source>
        <dbReference type="Proteomes" id="UP000198972"/>
    </source>
</evidence>
<dbReference type="SUPFAM" id="SSF52540">
    <property type="entry name" value="P-loop containing nucleoside triphosphate hydrolases"/>
    <property type="match status" value="1"/>
</dbReference>
<feature type="domain" description="Helicase ATP-binding" evidence="4">
    <location>
        <begin position="384"/>
        <end position="536"/>
    </location>
</feature>
<dbReference type="STRING" id="670482.SAMN04488542_11916"/>
<dbReference type="GO" id="GO:0043138">
    <property type="term" value="F:3'-5' DNA helicase activity"/>
    <property type="evidence" value="ECO:0007669"/>
    <property type="project" value="TreeGrafter"/>
</dbReference>
<dbReference type="InterPro" id="IPR001650">
    <property type="entry name" value="Helicase_C-like"/>
</dbReference>
<dbReference type="PANTHER" id="PTHR30580">
    <property type="entry name" value="PRIMOSOMAL PROTEIN N"/>
    <property type="match status" value="1"/>
</dbReference>
<dbReference type="Pfam" id="PF00270">
    <property type="entry name" value="DEAD"/>
    <property type="match status" value="1"/>
</dbReference>
<dbReference type="GO" id="GO:0006302">
    <property type="term" value="P:double-strand break repair"/>
    <property type="evidence" value="ECO:0007669"/>
    <property type="project" value="TreeGrafter"/>
</dbReference>
<dbReference type="SMART" id="SM00487">
    <property type="entry name" value="DEXDc"/>
    <property type="match status" value="1"/>
</dbReference>
<feature type="domain" description="Helicase C-terminal" evidence="5">
    <location>
        <begin position="569"/>
        <end position="723"/>
    </location>
</feature>
<proteinExistence type="predicted"/>
<dbReference type="EMBL" id="FNBG01000019">
    <property type="protein sequence ID" value="SDF87014.1"/>
    <property type="molecule type" value="Genomic_DNA"/>
</dbReference>
<dbReference type="OrthoDB" id="2077914at2"/>
<dbReference type="SMART" id="SM00490">
    <property type="entry name" value="HELICc"/>
    <property type="match status" value="1"/>
</dbReference>
<dbReference type="AlphaFoldDB" id="A0A1G7PLJ6"/>
<dbReference type="InterPro" id="IPR027417">
    <property type="entry name" value="P-loop_NTPase"/>
</dbReference>
<name>A0A1G7PLJ6_9BACL</name>
<dbReference type="GO" id="GO:0005524">
    <property type="term" value="F:ATP binding"/>
    <property type="evidence" value="ECO:0007669"/>
    <property type="project" value="UniProtKB-KW"/>
</dbReference>
<evidence type="ECO:0000256" key="2">
    <source>
        <dbReference type="ARBA" id="ARBA00022840"/>
    </source>
</evidence>
<dbReference type="PANTHER" id="PTHR30580:SF1">
    <property type="entry name" value="COMF OPERON PROTEIN 1"/>
    <property type="match status" value="1"/>
</dbReference>
<dbReference type="PROSITE" id="PS51194">
    <property type="entry name" value="HELICASE_CTER"/>
    <property type="match status" value="1"/>
</dbReference>
<dbReference type="Pfam" id="PF00271">
    <property type="entry name" value="Helicase_C"/>
    <property type="match status" value="1"/>
</dbReference>
<dbReference type="GO" id="GO:0006270">
    <property type="term" value="P:DNA replication initiation"/>
    <property type="evidence" value="ECO:0007669"/>
    <property type="project" value="TreeGrafter"/>
</dbReference>
<keyword evidence="1" id="KW-0547">Nucleotide-binding</keyword>
<evidence type="ECO:0000313" key="6">
    <source>
        <dbReference type="EMBL" id="SDF87014.1"/>
    </source>
</evidence>
<sequence length="730" mass="81230">MKICLYAVRFEKGWQLRVSLDIRVDLRWLMMTGIGGEVDRDKGMMKNGSSEAIFVWLLSEAMPLGWAVTLRDFFKECPEMDNWRSEEWGNYLRRELKQEIKEEEKARGAGSEFTYGNRIKRQRIRWELLAGSSPCIIWEREAGLTPQGEFLFKQDVDSKQASGYIDMDEDNGGSKISNNTPTLTDKKSDMYSVNMWLSVAIGSERLSGALAGRSLLQAELQQLLAERLPELAPAWRSAVQHAHLEGRVQLTAGVALAAGRRGRGPLAARARLYRCRRCGSEVHRRTPCGACGLSGCAYCEACLALGRSRSCALLLRGSAGPVAPLAGGAAAGAQPFTESMLDRWGLSPAQRAAAASALCFLAARPQDRAIQHAFPLLSPRSCSLQINPSPQRFLLWAVTGAGKTEMIFPLLQYVLDRGGRALVATPRRDVVLELAPRIAKAFPEEKIAVLYGGSTQRWEEADLFLATTHQLLRFYRAFDLVIIDELDAFPYHNDPMLAFAARECCAASGKFVFLSATPPLTMQKEVKSGKLPHAKVPSRFHGYPLPVPRHISMTKLDDCIRRQALPKGLIEALDKSIQRGAQVFLFVSRIRHIEPAVKLLRRYFSKISIEGTSSKDEHRGEKVIRFRSTEIRILVTTTILERGVTVPKSDVYILDADSELFDEASLVQMAGRAGRSKDDPCGTVWLASPEWTKPQRRAIAQIRSMNAVAEKHGYLKIPSSKLSGKEVSRK</sequence>
<dbReference type="GO" id="GO:0003677">
    <property type="term" value="F:DNA binding"/>
    <property type="evidence" value="ECO:0007669"/>
    <property type="project" value="UniProtKB-KW"/>
</dbReference>